<keyword evidence="1" id="KW-0472">Membrane</keyword>
<evidence type="ECO:0000256" key="1">
    <source>
        <dbReference type="SAM" id="Phobius"/>
    </source>
</evidence>
<dbReference type="EMBL" id="BSYO01000012">
    <property type="protein sequence ID" value="GMH12992.1"/>
    <property type="molecule type" value="Genomic_DNA"/>
</dbReference>
<gene>
    <name evidence="2" type="ORF">Nepgr_014833</name>
</gene>
<keyword evidence="3" id="KW-1185">Reference proteome</keyword>
<organism evidence="2 3">
    <name type="scientific">Nepenthes gracilis</name>
    <name type="common">Slender pitcher plant</name>
    <dbReference type="NCBI Taxonomy" id="150966"/>
    <lineage>
        <taxon>Eukaryota</taxon>
        <taxon>Viridiplantae</taxon>
        <taxon>Streptophyta</taxon>
        <taxon>Embryophyta</taxon>
        <taxon>Tracheophyta</taxon>
        <taxon>Spermatophyta</taxon>
        <taxon>Magnoliopsida</taxon>
        <taxon>eudicotyledons</taxon>
        <taxon>Gunneridae</taxon>
        <taxon>Pentapetalae</taxon>
        <taxon>Caryophyllales</taxon>
        <taxon>Nepenthaceae</taxon>
        <taxon>Nepenthes</taxon>
    </lineage>
</organism>
<accession>A0AAD3SM03</accession>
<keyword evidence="1" id="KW-1133">Transmembrane helix</keyword>
<feature type="transmembrane region" description="Helical" evidence="1">
    <location>
        <begin position="159"/>
        <end position="177"/>
    </location>
</feature>
<reference evidence="2" key="1">
    <citation type="submission" date="2023-05" db="EMBL/GenBank/DDBJ databases">
        <title>Nepenthes gracilis genome sequencing.</title>
        <authorList>
            <person name="Fukushima K."/>
        </authorList>
    </citation>
    <scope>NUCLEOTIDE SEQUENCE</scope>
    <source>
        <strain evidence="2">SING2019-196</strain>
    </source>
</reference>
<evidence type="ECO:0000313" key="2">
    <source>
        <dbReference type="EMBL" id="GMH12992.1"/>
    </source>
</evidence>
<keyword evidence="1" id="KW-0812">Transmembrane</keyword>
<protein>
    <submittedName>
        <fullName evidence="2">Uncharacterized protein</fullName>
    </submittedName>
</protein>
<name>A0AAD3SM03_NEPGR</name>
<feature type="transmembrane region" description="Helical" evidence="1">
    <location>
        <begin position="32"/>
        <end position="50"/>
    </location>
</feature>
<evidence type="ECO:0000313" key="3">
    <source>
        <dbReference type="Proteomes" id="UP001279734"/>
    </source>
</evidence>
<proteinExistence type="predicted"/>
<comment type="caution">
    <text evidence="2">The sequence shown here is derived from an EMBL/GenBank/DDBJ whole genome shotgun (WGS) entry which is preliminary data.</text>
</comment>
<dbReference type="Proteomes" id="UP001279734">
    <property type="component" value="Unassembled WGS sequence"/>
</dbReference>
<sequence>MKASLALFEKLGLYAGGVGCLPSAFDYSHDSAGWSTSMGVAAGVGALSVIPSSWMLDGRRCCLGMMLCLRCFCYLFLGLVELSPGVLSLRLGVHPVELVVCTFEAGSLKAWARCLGLHCDLACCIVLWLVDSAGCCPAELCSDCPASARGPGWMRCEDGVGLVSLMLMLLGCFSLCFPDALLGYAGLCCFSLLGWCVCEPDAHLQGSPKEAT</sequence>
<dbReference type="AlphaFoldDB" id="A0AAD3SM03"/>